<proteinExistence type="predicted"/>
<accession>A0AAD2JPF1</accession>
<feature type="region of interest" description="Disordered" evidence="1">
    <location>
        <begin position="162"/>
        <end position="181"/>
    </location>
</feature>
<dbReference type="PANTHER" id="PTHR46573:SF1">
    <property type="entry name" value="WD REPEAT, SAM AND U-BOX DOMAIN-CONTAINING PROTEIN 1"/>
    <property type="match status" value="1"/>
</dbReference>
<feature type="compositionally biased region" description="Low complexity" evidence="1">
    <location>
        <begin position="167"/>
        <end position="181"/>
    </location>
</feature>
<dbReference type="SMART" id="SM00504">
    <property type="entry name" value="Ubox"/>
    <property type="match status" value="1"/>
</dbReference>
<dbReference type="SMART" id="SM00239">
    <property type="entry name" value="C2"/>
    <property type="match status" value="1"/>
</dbReference>
<gene>
    <name evidence="4" type="ORF">CYCCA115_LOCUS23609</name>
</gene>
<dbReference type="Pfam" id="PF04564">
    <property type="entry name" value="U-box"/>
    <property type="match status" value="1"/>
</dbReference>
<dbReference type="InterPro" id="IPR003613">
    <property type="entry name" value="Ubox_domain"/>
</dbReference>
<dbReference type="PROSITE" id="PS51698">
    <property type="entry name" value="U_BOX"/>
    <property type="match status" value="1"/>
</dbReference>
<dbReference type="InterPro" id="IPR052085">
    <property type="entry name" value="WD-SAM-U-box"/>
</dbReference>
<dbReference type="GO" id="GO:0016567">
    <property type="term" value="P:protein ubiquitination"/>
    <property type="evidence" value="ECO:0007669"/>
    <property type="project" value="InterPro"/>
</dbReference>
<dbReference type="SUPFAM" id="SSF49562">
    <property type="entry name" value="C2 domain (Calcium/lipid-binding domain, CaLB)"/>
    <property type="match status" value="1"/>
</dbReference>
<dbReference type="GO" id="GO:0004842">
    <property type="term" value="F:ubiquitin-protein transferase activity"/>
    <property type="evidence" value="ECO:0007669"/>
    <property type="project" value="InterPro"/>
</dbReference>
<reference evidence="4" key="1">
    <citation type="submission" date="2023-08" db="EMBL/GenBank/DDBJ databases">
        <authorList>
            <person name="Audoor S."/>
            <person name="Bilcke G."/>
        </authorList>
    </citation>
    <scope>NUCLEOTIDE SEQUENCE</scope>
</reference>
<organism evidence="4 5">
    <name type="scientific">Cylindrotheca closterium</name>
    <dbReference type="NCBI Taxonomy" id="2856"/>
    <lineage>
        <taxon>Eukaryota</taxon>
        <taxon>Sar</taxon>
        <taxon>Stramenopiles</taxon>
        <taxon>Ochrophyta</taxon>
        <taxon>Bacillariophyta</taxon>
        <taxon>Bacillariophyceae</taxon>
        <taxon>Bacillariophycidae</taxon>
        <taxon>Bacillariales</taxon>
        <taxon>Bacillariaceae</taxon>
        <taxon>Cylindrotheca</taxon>
    </lineage>
</organism>
<evidence type="ECO:0000256" key="1">
    <source>
        <dbReference type="SAM" id="MobiDB-lite"/>
    </source>
</evidence>
<dbReference type="SUPFAM" id="SSF57850">
    <property type="entry name" value="RING/U-box"/>
    <property type="match status" value="1"/>
</dbReference>
<name>A0AAD2JPF1_9STRA</name>
<dbReference type="CDD" id="cd00030">
    <property type="entry name" value="C2"/>
    <property type="match status" value="1"/>
</dbReference>
<feature type="region of interest" description="Disordered" evidence="1">
    <location>
        <begin position="563"/>
        <end position="602"/>
    </location>
</feature>
<evidence type="ECO:0000313" key="5">
    <source>
        <dbReference type="Proteomes" id="UP001295423"/>
    </source>
</evidence>
<dbReference type="CDD" id="cd16655">
    <property type="entry name" value="RING-Ubox_WDSUB1-like"/>
    <property type="match status" value="1"/>
</dbReference>
<dbReference type="InterPro" id="IPR013083">
    <property type="entry name" value="Znf_RING/FYVE/PHD"/>
</dbReference>
<dbReference type="Proteomes" id="UP001295423">
    <property type="component" value="Unassembled WGS sequence"/>
</dbReference>
<dbReference type="Gene3D" id="3.30.40.10">
    <property type="entry name" value="Zinc/RING finger domain, C3HC4 (zinc finger)"/>
    <property type="match status" value="1"/>
</dbReference>
<dbReference type="Pfam" id="PF00168">
    <property type="entry name" value="C2"/>
    <property type="match status" value="1"/>
</dbReference>
<sequence length="602" mass="65391">MASCNNSSSDNDVASSLALPDPDDDYDDLYGINNQVEEEEEEKEAKINNDPTEFVKPAKPGIEKGSNNYDDDIMDQIYLLGTLIIRVVAARDLEPVSKGGGFGGILGSSKGKANPYASVKFGDTTQRTSDVYDTLDPIWPRQETLFMDVALPVAKLTHPDLSGGGTLTSNHNSSETTTSSHAAAMIPAPTKEEPYQKPNTTLTVALFHNPGFGKSGSGKKAGDDSLYPNKKGAKGVVDGDSDDVFMGMTSVDMTQLLTGAENTFDEWLTLRGTATSRGSVRIVCEYESSDPIPRKRDFCRFTTFCNPRDLYPLIPGKQYQVEQVDGDNILVSYKSPEGWLCTFEAHRFTLICQDNLSPVESAQDELVVIAERLSHSPLVHQVTESVERVATEGLLTVGNDIVRGGWGLFNRWREGGFGTAIGDVVDATNWDGRYDPDHSDGLDLPEARSSMDEQEQQQGNNLKQAPSEVYDSEYGDAVDPTAQALQGMPACPITGEPMLDPVVAADGHTYERTAIARWFQSSNKSPLTGGVLSHKELVSNYMLLSSVQEAASRNPSAAVLGVVEENDEDGVGGEDFEDSFQEEDDDEDEDEDGDLKQAAVDC</sequence>
<evidence type="ECO:0000259" key="3">
    <source>
        <dbReference type="PROSITE" id="PS51698"/>
    </source>
</evidence>
<feature type="compositionally biased region" description="Acidic residues" evidence="1">
    <location>
        <begin position="564"/>
        <end position="593"/>
    </location>
</feature>
<feature type="compositionally biased region" description="Low complexity" evidence="1">
    <location>
        <begin position="1"/>
        <end position="20"/>
    </location>
</feature>
<dbReference type="PROSITE" id="PS50004">
    <property type="entry name" value="C2"/>
    <property type="match status" value="1"/>
</dbReference>
<feature type="domain" description="U-box" evidence="3">
    <location>
        <begin position="491"/>
        <end position="557"/>
    </location>
</feature>
<feature type="region of interest" description="Disordered" evidence="1">
    <location>
        <begin position="1"/>
        <end position="67"/>
    </location>
</feature>
<comment type="caution">
    <text evidence="4">The sequence shown here is derived from an EMBL/GenBank/DDBJ whole genome shotgun (WGS) entry which is preliminary data.</text>
</comment>
<dbReference type="AlphaFoldDB" id="A0AAD2JPF1"/>
<evidence type="ECO:0008006" key="6">
    <source>
        <dbReference type="Google" id="ProtNLM"/>
    </source>
</evidence>
<dbReference type="Gene3D" id="2.60.40.150">
    <property type="entry name" value="C2 domain"/>
    <property type="match status" value="1"/>
</dbReference>
<feature type="region of interest" description="Disordered" evidence="1">
    <location>
        <begin position="432"/>
        <end position="466"/>
    </location>
</feature>
<dbReference type="InterPro" id="IPR000008">
    <property type="entry name" value="C2_dom"/>
</dbReference>
<evidence type="ECO:0000259" key="2">
    <source>
        <dbReference type="PROSITE" id="PS50004"/>
    </source>
</evidence>
<dbReference type="InterPro" id="IPR035892">
    <property type="entry name" value="C2_domain_sf"/>
</dbReference>
<dbReference type="PANTHER" id="PTHR46573">
    <property type="entry name" value="WD REPEAT, SAM AND U-BOX DOMAIN-CONTAINING PROTEIN 1"/>
    <property type="match status" value="1"/>
</dbReference>
<dbReference type="EMBL" id="CAKOGP040002424">
    <property type="protein sequence ID" value="CAJ1969246.1"/>
    <property type="molecule type" value="Genomic_DNA"/>
</dbReference>
<protein>
    <recommendedName>
        <fullName evidence="6">U-box domain-containing protein</fullName>
    </recommendedName>
</protein>
<feature type="compositionally biased region" description="Basic and acidic residues" evidence="1">
    <location>
        <begin position="432"/>
        <end position="451"/>
    </location>
</feature>
<feature type="domain" description="C2" evidence="2">
    <location>
        <begin position="59"/>
        <end position="195"/>
    </location>
</feature>
<evidence type="ECO:0000313" key="4">
    <source>
        <dbReference type="EMBL" id="CAJ1969246.1"/>
    </source>
</evidence>
<keyword evidence="5" id="KW-1185">Reference proteome</keyword>